<comment type="caution">
    <text evidence="7">The sequence shown here is derived from an EMBL/GenBank/DDBJ whole genome shotgun (WGS) entry which is preliminary data.</text>
</comment>
<protein>
    <recommendedName>
        <fullName evidence="9">Proline-specific permease ProY</fullName>
    </recommendedName>
</protein>
<dbReference type="Gene3D" id="1.20.1740.10">
    <property type="entry name" value="Amino acid/polyamine transporter I"/>
    <property type="match status" value="1"/>
</dbReference>
<evidence type="ECO:0000256" key="1">
    <source>
        <dbReference type="ARBA" id="ARBA00004651"/>
    </source>
</evidence>
<evidence type="ECO:0000256" key="3">
    <source>
        <dbReference type="ARBA" id="ARBA00022692"/>
    </source>
</evidence>
<feature type="transmembrane region" description="Helical" evidence="6">
    <location>
        <begin position="422"/>
        <end position="440"/>
    </location>
</feature>
<dbReference type="PANTHER" id="PTHR42770">
    <property type="entry name" value="AMINO ACID TRANSPORTER-RELATED"/>
    <property type="match status" value="1"/>
</dbReference>
<feature type="transmembrane region" description="Helical" evidence="6">
    <location>
        <begin position="236"/>
        <end position="257"/>
    </location>
</feature>
<feature type="transmembrane region" description="Helical" evidence="6">
    <location>
        <begin position="20"/>
        <end position="46"/>
    </location>
</feature>
<comment type="subcellular location">
    <subcellularLocation>
        <location evidence="1">Cell membrane</location>
        <topology evidence="1">Multi-pass membrane protein</topology>
    </subcellularLocation>
</comment>
<keyword evidence="5 6" id="KW-0472">Membrane</keyword>
<feature type="transmembrane region" description="Helical" evidence="6">
    <location>
        <begin position="352"/>
        <end position="372"/>
    </location>
</feature>
<dbReference type="PATRIC" id="fig|476272.21.peg.314"/>
<evidence type="ECO:0000313" key="8">
    <source>
        <dbReference type="Proteomes" id="UP000003100"/>
    </source>
</evidence>
<feature type="transmembrane region" description="Helical" evidence="6">
    <location>
        <begin position="91"/>
        <end position="110"/>
    </location>
</feature>
<gene>
    <name evidence="7" type="ORF">RUMHYD_03635</name>
</gene>
<evidence type="ECO:0000256" key="2">
    <source>
        <dbReference type="ARBA" id="ARBA00022475"/>
    </source>
</evidence>
<dbReference type="GO" id="GO:0005886">
    <property type="term" value="C:plasma membrane"/>
    <property type="evidence" value="ECO:0007669"/>
    <property type="project" value="UniProtKB-SubCell"/>
</dbReference>
<feature type="transmembrane region" description="Helical" evidence="6">
    <location>
        <begin position="393"/>
        <end position="416"/>
    </location>
</feature>
<evidence type="ECO:0000256" key="6">
    <source>
        <dbReference type="SAM" id="Phobius"/>
    </source>
</evidence>
<dbReference type="Pfam" id="PF13520">
    <property type="entry name" value="AA_permease_2"/>
    <property type="match status" value="1"/>
</dbReference>
<dbReference type="AlphaFoldDB" id="C0CRW9"/>
<proteinExistence type="predicted"/>
<reference evidence="7 8" key="1">
    <citation type="submission" date="2009-01" db="EMBL/GenBank/DDBJ databases">
        <authorList>
            <person name="Fulton L."/>
            <person name="Clifton S."/>
            <person name="Fulton B."/>
            <person name="Xu J."/>
            <person name="Minx P."/>
            <person name="Pepin K.H."/>
            <person name="Johnson M."/>
            <person name="Bhonagiri V."/>
            <person name="Nash W.E."/>
            <person name="Mardis E.R."/>
            <person name="Wilson R.K."/>
        </authorList>
    </citation>
    <scope>NUCLEOTIDE SEQUENCE [LARGE SCALE GENOMIC DNA]</scope>
    <source>
        <strain evidence="8">DSM 10507 / JCM 14656 / S5a33</strain>
    </source>
</reference>
<dbReference type="PANTHER" id="PTHR42770:SF7">
    <property type="entry name" value="MEMBRANE PROTEIN"/>
    <property type="match status" value="1"/>
</dbReference>
<evidence type="ECO:0000256" key="5">
    <source>
        <dbReference type="ARBA" id="ARBA00023136"/>
    </source>
</evidence>
<evidence type="ECO:0008006" key="9">
    <source>
        <dbReference type="Google" id="ProtNLM"/>
    </source>
</evidence>
<feature type="transmembrane region" description="Helical" evidence="6">
    <location>
        <begin position="130"/>
        <end position="148"/>
    </location>
</feature>
<dbReference type="eggNOG" id="COG0531">
    <property type="taxonomic scope" value="Bacteria"/>
</dbReference>
<dbReference type="EMBL" id="ACBZ01000192">
    <property type="protein sequence ID" value="EEG47490.1"/>
    <property type="molecule type" value="Genomic_DNA"/>
</dbReference>
<feature type="transmembrane region" description="Helical" evidence="6">
    <location>
        <begin position="277"/>
        <end position="296"/>
    </location>
</feature>
<keyword evidence="4 6" id="KW-1133">Transmembrane helix</keyword>
<keyword evidence="8" id="KW-1185">Reference proteome</keyword>
<name>C0CRW9_BLAHS</name>
<feature type="transmembrane region" description="Helical" evidence="6">
    <location>
        <begin position="197"/>
        <end position="215"/>
    </location>
</feature>
<dbReference type="PIRSF" id="PIRSF006060">
    <property type="entry name" value="AA_transporter"/>
    <property type="match status" value="1"/>
</dbReference>
<dbReference type="GO" id="GO:0022857">
    <property type="term" value="F:transmembrane transporter activity"/>
    <property type="evidence" value="ECO:0007669"/>
    <property type="project" value="InterPro"/>
</dbReference>
<evidence type="ECO:0000313" key="7">
    <source>
        <dbReference type="EMBL" id="EEG47490.1"/>
    </source>
</evidence>
<evidence type="ECO:0000256" key="4">
    <source>
        <dbReference type="ARBA" id="ARBA00022989"/>
    </source>
</evidence>
<reference evidence="7 8" key="2">
    <citation type="submission" date="2009-02" db="EMBL/GenBank/DDBJ databases">
        <title>Draft genome sequence of Blautia hydrogenotrophica DSM 10507 (Ruminococcus hydrogenotrophicus DSM 10507).</title>
        <authorList>
            <person name="Sudarsanam P."/>
            <person name="Ley R."/>
            <person name="Guruge J."/>
            <person name="Turnbaugh P.J."/>
            <person name="Mahowald M."/>
            <person name="Liep D."/>
            <person name="Gordon J."/>
        </authorList>
    </citation>
    <scope>NUCLEOTIDE SEQUENCE [LARGE SCALE GENOMIC DNA]</scope>
    <source>
        <strain evidence="8">DSM 10507 / JCM 14656 / S5a33</strain>
    </source>
</reference>
<organism evidence="7 8">
    <name type="scientific">Blautia hydrogenotrophica (strain DSM 10507 / JCM 14656 / S5a33)</name>
    <name type="common">Ruminococcus hydrogenotrophicus</name>
    <dbReference type="NCBI Taxonomy" id="476272"/>
    <lineage>
        <taxon>Bacteria</taxon>
        <taxon>Bacillati</taxon>
        <taxon>Bacillota</taxon>
        <taxon>Clostridia</taxon>
        <taxon>Lachnospirales</taxon>
        <taxon>Lachnospiraceae</taxon>
        <taxon>Blautia</taxon>
    </lineage>
</organism>
<accession>C0CRW9</accession>
<dbReference type="InterPro" id="IPR002293">
    <property type="entry name" value="AA/rel_permease1"/>
</dbReference>
<keyword evidence="2" id="KW-1003">Cell membrane</keyword>
<feature type="transmembrane region" description="Helical" evidence="6">
    <location>
        <begin position="160"/>
        <end position="177"/>
    </location>
</feature>
<dbReference type="HOGENOM" id="CLU_007946_21_0_9"/>
<dbReference type="InterPro" id="IPR050367">
    <property type="entry name" value="APC_superfamily"/>
</dbReference>
<feature type="transmembrane region" description="Helical" evidence="6">
    <location>
        <begin position="52"/>
        <end position="70"/>
    </location>
</feature>
<dbReference type="Proteomes" id="UP000003100">
    <property type="component" value="Unassembled WGS sequence"/>
</dbReference>
<feature type="transmembrane region" description="Helical" evidence="6">
    <location>
        <begin position="327"/>
        <end position="346"/>
    </location>
</feature>
<sequence length="470" mass="51368">MRQDVRRQKEEVNRVKKKGLLTTSSLVWITVGNMVGSGIMVLTGAAAEETGYAVWLAFVVATILGFVGSWPQILAAGTSVLDGGMFSLNSYFGHPVFGGLYLMGTIPEIMGQASVALGIGMYIQTMIPSTNVRIVAVLVAVLFYICNIRGVSIIAGVQKYMVYILFAGLGIFTIFGLMNLNPEALDFTGPQFMTNGWMGFIVAVNMLTFSTQSYWASLSFSKYAKNPKKTVPKAMLIAFPIIMAIYGLVTLAGVGGVDLETFAGNTLGDVAKVIFPTWMFYLFIICAPMMALATTLNGNQSAYSLMIAPAAEEGWLPSVFAKTNRKGMPYVSASLVGLIIVLPVVFNWDITFITANVMLFTNLAGILQYFAMWRMPEKFPELWEKSTFHMKKWKFHGLMILASLVRLVLLGAAVISLTPTSLAVNVLVAVVLAAFCIIRFKMGCVNPTTIQPQREYLSEENVPDEGELCH</sequence>
<keyword evidence="3 6" id="KW-0812">Transmembrane</keyword>